<dbReference type="SUPFAM" id="SSF50249">
    <property type="entry name" value="Nucleic acid-binding proteins"/>
    <property type="match status" value="1"/>
</dbReference>
<dbReference type="SUPFAM" id="SSF57863">
    <property type="entry name" value="ArfGap/RecO-like zinc finger"/>
    <property type="match status" value="1"/>
</dbReference>
<dbReference type="Pfam" id="PF11967">
    <property type="entry name" value="RecO_N"/>
    <property type="match status" value="1"/>
</dbReference>
<dbReference type="NCBIfam" id="TIGR00613">
    <property type="entry name" value="reco"/>
    <property type="match status" value="1"/>
</dbReference>
<feature type="domain" description="DNA replication/recombination mediator RecO N-terminal" evidence="5">
    <location>
        <begin position="12"/>
        <end position="88"/>
    </location>
</feature>
<evidence type="ECO:0000259" key="5">
    <source>
        <dbReference type="Pfam" id="PF11967"/>
    </source>
</evidence>
<keyword evidence="1 4" id="KW-0227">DNA damage</keyword>
<dbReference type="Pfam" id="PF02565">
    <property type="entry name" value="RecO_C"/>
    <property type="match status" value="1"/>
</dbReference>
<dbReference type="AlphaFoldDB" id="A0A0G0C2K5"/>
<organism evidence="6 7">
    <name type="scientific">candidate division CPR3 bacterium GW2011_GWF2_35_18</name>
    <dbReference type="NCBI Taxonomy" id="1618350"/>
    <lineage>
        <taxon>Bacteria</taxon>
        <taxon>Bacteria division CPR3</taxon>
    </lineage>
</organism>
<accession>A0A0G0C2K5</accession>
<dbReference type="PANTHER" id="PTHR33991:SF1">
    <property type="entry name" value="DNA REPAIR PROTEIN RECO"/>
    <property type="match status" value="1"/>
</dbReference>
<keyword evidence="3 4" id="KW-0234">DNA repair</keyword>
<keyword evidence="2 4" id="KW-0233">DNA recombination</keyword>
<dbReference type="Gene3D" id="2.40.50.140">
    <property type="entry name" value="Nucleic acid-binding proteins"/>
    <property type="match status" value="1"/>
</dbReference>
<comment type="caution">
    <text evidence="6">The sequence shown here is derived from an EMBL/GenBank/DDBJ whole genome shotgun (WGS) entry which is preliminary data.</text>
</comment>
<evidence type="ECO:0000256" key="4">
    <source>
        <dbReference type="HAMAP-Rule" id="MF_00201"/>
    </source>
</evidence>
<evidence type="ECO:0000313" key="7">
    <source>
        <dbReference type="Proteomes" id="UP000034581"/>
    </source>
</evidence>
<dbReference type="InterPro" id="IPR012340">
    <property type="entry name" value="NA-bd_OB-fold"/>
</dbReference>
<evidence type="ECO:0000256" key="1">
    <source>
        <dbReference type="ARBA" id="ARBA00022763"/>
    </source>
</evidence>
<dbReference type="HAMAP" id="MF_00201">
    <property type="entry name" value="RecO"/>
    <property type="match status" value="1"/>
</dbReference>
<evidence type="ECO:0000313" key="6">
    <source>
        <dbReference type="EMBL" id="KKP70306.1"/>
    </source>
</evidence>
<evidence type="ECO:0000256" key="2">
    <source>
        <dbReference type="ARBA" id="ARBA00023172"/>
    </source>
</evidence>
<dbReference type="GO" id="GO:0043590">
    <property type="term" value="C:bacterial nucleoid"/>
    <property type="evidence" value="ECO:0007669"/>
    <property type="project" value="TreeGrafter"/>
</dbReference>
<protein>
    <recommendedName>
        <fullName evidence="4">DNA repair protein RecO</fullName>
    </recommendedName>
    <alternativeName>
        <fullName evidence="4">Recombination protein O</fullName>
    </alternativeName>
</protein>
<dbReference type="GO" id="GO:0006310">
    <property type="term" value="P:DNA recombination"/>
    <property type="evidence" value="ECO:0007669"/>
    <property type="project" value="UniProtKB-UniRule"/>
</dbReference>
<dbReference type="InterPro" id="IPR022572">
    <property type="entry name" value="DNA_rep/recomb_RecO_N"/>
</dbReference>
<comment type="similarity">
    <text evidence="4">Belongs to the RecO family.</text>
</comment>
<dbReference type="EMBL" id="LBQB01000001">
    <property type="protein sequence ID" value="KKP70306.1"/>
    <property type="molecule type" value="Genomic_DNA"/>
</dbReference>
<evidence type="ECO:0000256" key="3">
    <source>
        <dbReference type="ARBA" id="ARBA00023204"/>
    </source>
</evidence>
<reference evidence="6 7" key="1">
    <citation type="journal article" date="2015" name="Nature">
        <title>rRNA introns, odd ribosomes, and small enigmatic genomes across a large radiation of phyla.</title>
        <authorList>
            <person name="Brown C.T."/>
            <person name="Hug L.A."/>
            <person name="Thomas B.C."/>
            <person name="Sharon I."/>
            <person name="Castelle C.J."/>
            <person name="Singh A."/>
            <person name="Wilkins M.J."/>
            <person name="Williams K.H."/>
            <person name="Banfield J.F."/>
        </authorList>
    </citation>
    <scope>NUCLEOTIDE SEQUENCE [LARGE SCALE GENOMIC DNA]</scope>
</reference>
<dbReference type="InterPro" id="IPR037278">
    <property type="entry name" value="ARFGAP/RecO"/>
</dbReference>
<dbReference type="InterPro" id="IPR003717">
    <property type="entry name" value="RecO"/>
</dbReference>
<proteinExistence type="inferred from homology"/>
<dbReference type="Proteomes" id="UP000034581">
    <property type="component" value="Unassembled WGS sequence"/>
</dbReference>
<gene>
    <name evidence="4" type="primary">recO</name>
    <name evidence="6" type="ORF">UR67_C0001G0215</name>
</gene>
<dbReference type="PANTHER" id="PTHR33991">
    <property type="entry name" value="DNA REPAIR PROTEIN RECO"/>
    <property type="match status" value="1"/>
</dbReference>
<comment type="function">
    <text evidence="4">Involved in DNA repair and RecF pathway recombination.</text>
</comment>
<dbReference type="GO" id="GO:0006302">
    <property type="term" value="P:double-strand break repair"/>
    <property type="evidence" value="ECO:0007669"/>
    <property type="project" value="TreeGrafter"/>
</dbReference>
<sequence length="236" mass="27645">MNLLGNYKSVATYKTEGIILKKQKIQEADYIITIFSKHYGKIRAVAKGARRIISRKSGSLELLNWCSFFLAEGRNLDLISEVELKKTFQSLKEDLHKSIYSFQVLEIVDRLTVSENNPRIFKLLTEVLTLMDFWKKDNWEKINLLIGSFNIKLLHVLGFWDEREITKLYKLSVDDERRLKILRVLPLSNIQKIATEDVISSRIKDIIDKYTADVLESQIRSIKLIKDVDEMRNYDD</sequence>
<name>A0A0G0C2K5_UNCC3</name>
<dbReference type="STRING" id="1618350.UR67_C0001G0215"/>